<keyword evidence="3" id="KW-1185">Reference proteome</keyword>
<dbReference type="RefSeq" id="WP_119629056.1">
    <property type="nucleotide sequence ID" value="NZ_AP017928.1"/>
</dbReference>
<evidence type="ECO:0000256" key="1">
    <source>
        <dbReference type="SAM" id="MobiDB-lite"/>
    </source>
</evidence>
<protein>
    <recommendedName>
        <fullName evidence="4">Ferritin Dps family protein</fullName>
    </recommendedName>
</protein>
<dbReference type="Proteomes" id="UP000266313">
    <property type="component" value="Chromosome"/>
</dbReference>
<dbReference type="EMBL" id="AP017928">
    <property type="protein sequence ID" value="BBA33454.1"/>
    <property type="molecule type" value="Genomic_DNA"/>
</dbReference>
<dbReference type="InterPro" id="IPR009078">
    <property type="entry name" value="Ferritin-like_SF"/>
</dbReference>
<evidence type="ECO:0000313" key="2">
    <source>
        <dbReference type="EMBL" id="BBA33454.1"/>
    </source>
</evidence>
<name>A0A250KPH8_9GAMM</name>
<sequence length="246" mass="26488">MEKSVEMSTKNRTGIGMSPADSQRMIDAAQAVPPSSSGDESALAALDSAYIRESEPIGSVPAPGTLKGMAQTTLQKLTGKHPEVLIDKLGERLAFERTGTRLYDYLINKCETAAESGAQVSVDTLKRFRREEAEHFKLVAKALESLGADPTTQTPGADVSAVASSGVLQILSDPRTSVDQSLEAILTAELVDHAGWEMLIRLAGEMGLDEMTADFRAALAEEDDHLRQVRHWHEQSALTHAGVSMT</sequence>
<evidence type="ECO:0000313" key="3">
    <source>
        <dbReference type="Proteomes" id="UP000266313"/>
    </source>
</evidence>
<dbReference type="Gene3D" id="1.20.1260.10">
    <property type="match status" value="1"/>
</dbReference>
<feature type="compositionally biased region" description="Polar residues" evidence="1">
    <location>
        <begin position="1"/>
        <end position="12"/>
    </location>
</feature>
<dbReference type="CDD" id="cd00657">
    <property type="entry name" value="Ferritin_like"/>
    <property type="match status" value="1"/>
</dbReference>
<gene>
    <name evidence="2" type="ORF">sS8_1494</name>
</gene>
<dbReference type="AlphaFoldDB" id="A0A250KPH8"/>
<dbReference type="SUPFAM" id="SSF47240">
    <property type="entry name" value="Ferritin-like"/>
    <property type="match status" value="1"/>
</dbReference>
<feature type="region of interest" description="Disordered" evidence="1">
    <location>
        <begin position="1"/>
        <end position="22"/>
    </location>
</feature>
<accession>A0A250KPH8</accession>
<organism evidence="2 3">
    <name type="scientific">Methylocaldum marinum</name>
    <dbReference type="NCBI Taxonomy" id="1432792"/>
    <lineage>
        <taxon>Bacteria</taxon>
        <taxon>Pseudomonadati</taxon>
        <taxon>Pseudomonadota</taxon>
        <taxon>Gammaproteobacteria</taxon>
        <taxon>Methylococcales</taxon>
        <taxon>Methylococcaceae</taxon>
        <taxon>Methylocaldum</taxon>
    </lineage>
</organism>
<proteinExistence type="predicted"/>
<evidence type="ECO:0008006" key="4">
    <source>
        <dbReference type="Google" id="ProtNLM"/>
    </source>
</evidence>
<dbReference type="InterPro" id="IPR012347">
    <property type="entry name" value="Ferritin-like"/>
</dbReference>
<reference evidence="2 3" key="1">
    <citation type="submission" date="2016-12" db="EMBL/GenBank/DDBJ databases">
        <title>Genome sequencing of Methylocaldum marinum.</title>
        <authorList>
            <person name="Takeuchi M."/>
            <person name="Kamagata Y."/>
            <person name="Hiraoka S."/>
            <person name="Oshima K."/>
            <person name="Hattori M."/>
            <person name="Iwasaki W."/>
        </authorList>
    </citation>
    <scope>NUCLEOTIDE SEQUENCE [LARGE SCALE GENOMIC DNA]</scope>
    <source>
        <strain evidence="2 3">S8</strain>
    </source>
</reference>
<dbReference type="KEGG" id="mmai:sS8_1494"/>
<dbReference type="OrthoDB" id="5291582at2"/>